<protein>
    <recommendedName>
        <fullName evidence="2">TFIIS central domain-containing protein</fullName>
    </recommendedName>
</protein>
<organism evidence="3 4">
    <name type="scientific">Vespula maculifrons</name>
    <name type="common">Eastern yellow jacket</name>
    <name type="synonym">Wasp</name>
    <dbReference type="NCBI Taxonomy" id="7453"/>
    <lineage>
        <taxon>Eukaryota</taxon>
        <taxon>Metazoa</taxon>
        <taxon>Ecdysozoa</taxon>
        <taxon>Arthropoda</taxon>
        <taxon>Hexapoda</taxon>
        <taxon>Insecta</taxon>
        <taxon>Pterygota</taxon>
        <taxon>Neoptera</taxon>
        <taxon>Endopterygota</taxon>
        <taxon>Hymenoptera</taxon>
        <taxon>Apocrita</taxon>
        <taxon>Aculeata</taxon>
        <taxon>Vespoidea</taxon>
        <taxon>Vespidae</taxon>
        <taxon>Vespinae</taxon>
        <taxon>Vespula</taxon>
    </lineage>
</organism>
<comment type="caution">
    <text evidence="3">The sequence shown here is derived from an EMBL/GenBank/DDBJ whole genome shotgun (WGS) entry which is preliminary data.</text>
</comment>
<name>A0ABD2CUU8_VESMC</name>
<dbReference type="PROSITE" id="PS51321">
    <property type="entry name" value="TFIIS_CENTRAL"/>
    <property type="match status" value="1"/>
</dbReference>
<keyword evidence="4" id="KW-1185">Reference proteome</keyword>
<accession>A0ABD2CUU8</accession>
<proteinExistence type="predicted"/>
<evidence type="ECO:0000313" key="3">
    <source>
        <dbReference type="EMBL" id="KAL2748881.1"/>
    </source>
</evidence>
<feature type="region of interest" description="Disordered" evidence="1">
    <location>
        <begin position="80"/>
        <end position="103"/>
    </location>
</feature>
<reference evidence="3 4" key="1">
    <citation type="journal article" date="2024" name="Ann. Entomol. Soc. Am.">
        <title>Genomic analyses of the southern and eastern yellowjacket wasps (Hymenoptera: Vespidae) reveal evolutionary signatures of social life.</title>
        <authorList>
            <person name="Catto M.A."/>
            <person name="Caine P.B."/>
            <person name="Orr S.E."/>
            <person name="Hunt B.G."/>
            <person name="Goodisman M.A.D."/>
        </authorList>
    </citation>
    <scope>NUCLEOTIDE SEQUENCE [LARGE SCALE GENOMIC DNA]</scope>
    <source>
        <strain evidence="3">232</strain>
        <tissue evidence="3">Head and thorax</tissue>
    </source>
</reference>
<evidence type="ECO:0000256" key="1">
    <source>
        <dbReference type="SAM" id="MobiDB-lite"/>
    </source>
</evidence>
<feature type="compositionally biased region" description="Acidic residues" evidence="1">
    <location>
        <begin position="8"/>
        <end position="52"/>
    </location>
</feature>
<dbReference type="InterPro" id="IPR003618">
    <property type="entry name" value="TFIIS_cen_dom"/>
</dbReference>
<gene>
    <name evidence="3" type="ORF">V1477_002817</name>
</gene>
<feature type="region of interest" description="Disordered" evidence="1">
    <location>
        <begin position="1"/>
        <end position="58"/>
    </location>
</feature>
<dbReference type="Proteomes" id="UP001607303">
    <property type="component" value="Unassembled WGS sequence"/>
</dbReference>
<feature type="domain" description="TFIIS central" evidence="2">
    <location>
        <begin position="1"/>
        <end position="31"/>
    </location>
</feature>
<sequence length="103" mass="12388">MKLKSEDEEKEEEKEEKEMEEEAEEQEEEEKEEEEEEKEEEEEEEEEEEMEESLSFLDNLQPFPALLLSINKPSSFPLVKRKRKVHERDSALRASRVSKRTSI</sequence>
<dbReference type="EMBL" id="JAYRBN010000029">
    <property type="protein sequence ID" value="KAL2748881.1"/>
    <property type="molecule type" value="Genomic_DNA"/>
</dbReference>
<evidence type="ECO:0000259" key="2">
    <source>
        <dbReference type="PROSITE" id="PS51321"/>
    </source>
</evidence>
<dbReference type="AlphaFoldDB" id="A0ABD2CUU8"/>
<evidence type="ECO:0000313" key="4">
    <source>
        <dbReference type="Proteomes" id="UP001607303"/>
    </source>
</evidence>